<evidence type="ECO:0000259" key="1">
    <source>
        <dbReference type="Pfam" id="PF01841"/>
    </source>
</evidence>
<protein>
    <submittedName>
        <fullName evidence="3">DUF3857 domain-containing protein</fullName>
    </submittedName>
</protein>
<keyword evidence="4" id="KW-1185">Reference proteome</keyword>
<dbReference type="SUPFAM" id="SSF54001">
    <property type="entry name" value="Cysteine proteinases"/>
    <property type="match status" value="1"/>
</dbReference>
<dbReference type="InterPro" id="IPR024618">
    <property type="entry name" value="DUF3857"/>
</dbReference>
<comment type="caution">
    <text evidence="3">The sequence shown here is derived from an EMBL/GenBank/DDBJ whole genome shotgun (WGS) entry which is preliminary data.</text>
</comment>
<evidence type="ECO:0000313" key="4">
    <source>
        <dbReference type="Proteomes" id="UP001610100"/>
    </source>
</evidence>
<dbReference type="Gene3D" id="2.60.40.3140">
    <property type="match status" value="1"/>
</dbReference>
<feature type="domain" description="Transglutaminase-like" evidence="1">
    <location>
        <begin position="290"/>
        <end position="362"/>
    </location>
</feature>
<dbReference type="Pfam" id="PF12969">
    <property type="entry name" value="DUF3857"/>
    <property type="match status" value="1"/>
</dbReference>
<name>A0ABW7N048_9FLAO</name>
<feature type="domain" description="DUF3857" evidence="2">
    <location>
        <begin position="61"/>
        <end position="221"/>
    </location>
</feature>
<dbReference type="Proteomes" id="UP001610100">
    <property type="component" value="Unassembled WGS sequence"/>
</dbReference>
<dbReference type="EMBL" id="JBAWKB010000003">
    <property type="protein sequence ID" value="MFH6772429.1"/>
    <property type="molecule type" value="Genomic_DNA"/>
</dbReference>
<dbReference type="InterPro" id="IPR002931">
    <property type="entry name" value="Transglutaminase-like"/>
</dbReference>
<dbReference type="InterPro" id="IPR038765">
    <property type="entry name" value="Papain-like_cys_pep_sf"/>
</dbReference>
<dbReference type="Pfam" id="PF01841">
    <property type="entry name" value="Transglut_core"/>
    <property type="match status" value="1"/>
</dbReference>
<dbReference type="Gene3D" id="2.60.120.1130">
    <property type="match status" value="1"/>
</dbReference>
<evidence type="ECO:0000313" key="3">
    <source>
        <dbReference type="EMBL" id="MFH6772429.1"/>
    </source>
</evidence>
<gene>
    <name evidence="3" type="ORF">V8G58_10835</name>
</gene>
<dbReference type="Gene3D" id="3.10.620.30">
    <property type="match status" value="1"/>
</dbReference>
<sequence length="639" mass="74033">MNKLNYLVFLFVGCQLSLAQDIKFGAISKEELTETEYLQDKSANAAILYRNRNTYYDMDTGNMITEVHQRIKIYNKEGFGYATVKLKLFKLESEKETVGRLKAYTYNLEGNKIVETKLDKDQIFQNEISFYYNSYSFSMPNVKEGSVLEYRYTITSPFFSVDEFKFQYDIPVKKLEARLKTPKQVTFRETVKGFLNVYSRPGDGYGENKVLEYSLDHIPALKEEEYVDNMDNYRSGVMFEAVSIEIPGRLYRNFATSWKDVAKTIGSSHDYENELDKTRSFDDELDALLEGVVKPEDKMKLLFKYVKEHITWNGMDGRGFFNGIKKALKEKKGNAGDINLTLVAMLRYAGIDANPVVISTKDNFMPLFPTVNRLNYVLAYARVNDKPYFMDATNEFSDINILPVKDYNWQGVLIDNPNLKWDLVPIQQPKKSVEQYLLSATLNEDGTMEGKFNSRYLNHGAYLKRQELKNEDMDSYIASREAELGNIEIEEYNIENTDKYEGYVSESFNFYLDRGAESMNNKLFINPFIFFKTDENPFKKEKREFPIDFGVPFSNKYSISINIPDGYSVESKPEPIIISLPDGLGKFMYIPKIMGKNIQLMVNFEINSARMGPDNYLYLKELFNQMIVKEAEQIVLSKA</sequence>
<accession>A0ABW7N048</accession>
<evidence type="ECO:0000259" key="2">
    <source>
        <dbReference type="Pfam" id="PF12969"/>
    </source>
</evidence>
<organism evidence="3 4">
    <name type="scientific">Gaetbulibacter aestuarii</name>
    <dbReference type="NCBI Taxonomy" id="1502358"/>
    <lineage>
        <taxon>Bacteria</taxon>
        <taxon>Pseudomonadati</taxon>
        <taxon>Bacteroidota</taxon>
        <taxon>Flavobacteriia</taxon>
        <taxon>Flavobacteriales</taxon>
        <taxon>Flavobacteriaceae</taxon>
        <taxon>Gaetbulibacter</taxon>
    </lineage>
</organism>
<proteinExistence type="predicted"/>
<dbReference type="RefSeq" id="WP_344737945.1">
    <property type="nucleotide sequence ID" value="NZ_BAABAY010000001.1"/>
</dbReference>
<reference evidence="3 4" key="1">
    <citation type="submission" date="2024-02" db="EMBL/GenBank/DDBJ databases">
        <title>A Gaetbulibacter species isolated from tidal flats and genomic insights of their niches.</title>
        <authorList>
            <person name="Ye Y."/>
        </authorList>
    </citation>
    <scope>NUCLEOTIDE SEQUENCE [LARGE SCALE GENOMIC DNA]</scope>
    <source>
        <strain evidence="3 4">KYW382</strain>
    </source>
</reference>